<evidence type="ECO:0000256" key="3">
    <source>
        <dbReference type="ARBA" id="ARBA00023043"/>
    </source>
</evidence>
<dbReference type="Gene3D" id="1.25.40.20">
    <property type="entry name" value="Ankyrin repeat-containing domain"/>
    <property type="match status" value="1"/>
</dbReference>
<dbReference type="Gene3D" id="1.10.150.50">
    <property type="entry name" value="Transcription Factor, Ets-1"/>
    <property type="match status" value="1"/>
</dbReference>
<dbReference type="PROSITE" id="PS50297">
    <property type="entry name" value="ANK_REP_REGION"/>
    <property type="match status" value="1"/>
</dbReference>
<feature type="compositionally biased region" description="Acidic residues" evidence="6">
    <location>
        <begin position="318"/>
        <end position="342"/>
    </location>
</feature>
<dbReference type="SUPFAM" id="SSF47769">
    <property type="entry name" value="SAM/Pointed domain"/>
    <property type="match status" value="1"/>
</dbReference>
<dbReference type="Pfam" id="PF12796">
    <property type="entry name" value="Ank_2"/>
    <property type="match status" value="1"/>
</dbReference>
<dbReference type="Proteomes" id="UP000261480">
    <property type="component" value="Unplaced"/>
</dbReference>
<dbReference type="Ensembl" id="ENSPMET00000015632.1">
    <property type="protein sequence ID" value="ENSPMEP00000000593.1"/>
    <property type="gene ID" value="ENSPMEG00000001380.1"/>
</dbReference>
<feature type="region of interest" description="Disordered" evidence="6">
    <location>
        <begin position="398"/>
        <end position="425"/>
    </location>
</feature>
<dbReference type="Pfam" id="PF00536">
    <property type="entry name" value="SAM_1"/>
    <property type="match status" value="1"/>
</dbReference>
<dbReference type="InterPro" id="IPR001660">
    <property type="entry name" value="SAM"/>
</dbReference>
<dbReference type="InterPro" id="IPR013761">
    <property type="entry name" value="SAM/pointed_sf"/>
</dbReference>
<dbReference type="InterPro" id="IPR002110">
    <property type="entry name" value="Ankyrin_rpt"/>
</dbReference>
<dbReference type="PROSITE" id="PS50088">
    <property type="entry name" value="ANK_REPEAT"/>
    <property type="match status" value="1"/>
</dbReference>
<dbReference type="FunFam" id="1.10.150.50:FF:000034">
    <property type="entry name" value="ankyrin repeat and SAM domain-containing protein 4B"/>
    <property type="match status" value="1"/>
</dbReference>
<dbReference type="InterPro" id="IPR050776">
    <property type="entry name" value="Ank_Repeat/CDKN_Inhibitor"/>
</dbReference>
<feature type="repeat" description="ANK" evidence="5">
    <location>
        <begin position="131"/>
        <end position="163"/>
    </location>
</feature>
<reference evidence="8" key="1">
    <citation type="submission" date="2025-08" db="UniProtKB">
        <authorList>
            <consortium name="Ensembl"/>
        </authorList>
    </citation>
    <scope>IDENTIFICATION</scope>
</reference>
<accession>A0A3B3WCT4</accession>
<evidence type="ECO:0000259" key="7">
    <source>
        <dbReference type="SMART" id="SM00454"/>
    </source>
</evidence>
<dbReference type="STRING" id="48701.ENSPMEP00000000593"/>
<evidence type="ECO:0000313" key="8">
    <source>
        <dbReference type="Ensembl" id="ENSPMEP00000000593.1"/>
    </source>
</evidence>
<feature type="region of interest" description="Disordered" evidence="6">
    <location>
        <begin position="276"/>
        <end position="353"/>
    </location>
</feature>
<sequence length="498" mass="55575">MDQRLVGQEADNRATIVGHLCRMLPGDVARKRPGEDRRASAWFWRVSHQTHSKEQKEEKYKDFKTFSKMSRYHKAAVDGNVDLLKEATRKHLNTADDDGMTPTLLAAFHGHVDALQLICSREGDPNKSDIWGNTPLHHASANGHMHIISFLVNFGANLFALDNDFHTPMDVAASRGHMNCVRFLDDAASQQTNQNPKKVANIKKEAQKEAERRVKLYEKVKKKHQNKMDRMSRGGSMNGSVSEASMGSGFSDGGTIRSEQFSKLIASDKTGSVTARVKGTLQKMGKKEKGTLQRTGGGGNVIFRKQENESSDKPEFLDVFEEQDESDPVSGETEEYEDDDSRDEPSEVKQSIFNRPGFGGLIFMKKMNMETEDVLPTGNNESLGYLVENQLFEADEDASGFEEAGDGDLPWDQEDLGLDDDEDEDTSPLEVFLSTISLPEFAPAFKREHLDLEALILCSDDDLKGIRIQLGPRKKILEAVARRTKAMNNPGTMKDSSL</sequence>
<keyword evidence="4" id="KW-0966">Cell projection</keyword>
<evidence type="ECO:0000256" key="2">
    <source>
        <dbReference type="ARBA" id="ARBA00022737"/>
    </source>
</evidence>
<evidence type="ECO:0000256" key="6">
    <source>
        <dbReference type="SAM" id="MobiDB-lite"/>
    </source>
</evidence>
<dbReference type="GO" id="GO:0120025">
    <property type="term" value="C:plasma membrane bounded cell projection"/>
    <property type="evidence" value="ECO:0007669"/>
    <property type="project" value="UniProtKB-ARBA"/>
</dbReference>
<dbReference type="FunFam" id="1.25.40.20:FF:000074">
    <property type="entry name" value="Usher syndrome type-1G protein isoform X1"/>
    <property type="match status" value="1"/>
</dbReference>
<name>A0A3B3WCT4_9TELE</name>
<evidence type="ECO:0000313" key="9">
    <source>
        <dbReference type="Proteomes" id="UP000261480"/>
    </source>
</evidence>
<dbReference type="SMART" id="SM00248">
    <property type="entry name" value="ANK"/>
    <property type="match status" value="4"/>
</dbReference>
<reference evidence="8" key="2">
    <citation type="submission" date="2025-09" db="UniProtKB">
        <authorList>
            <consortium name="Ensembl"/>
        </authorList>
    </citation>
    <scope>IDENTIFICATION</scope>
</reference>
<protein>
    <recommendedName>
        <fullName evidence="7">SAM domain-containing protein</fullName>
    </recommendedName>
</protein>
<dbReference type="InterPro" id="IPR036770">
    <property type="entry name" value="Ankyrin_rpt-contain_sf"/>
</dbReference>
<proteinExistence type="predicted"/>
<feature type="compositionally biased region" description="Basic and acidic residues" evidence="6">
    <location>
        <begin position="304"/>
        <end position="316"/>
    </location>
</feature>
<keyword evidence="3 5" id="KW-0040">ANK repeat</keyword>
<feature type="region of interest" description="Disordered" evidence="6">
    <location>
        <begin position="221"/>
        <end position="241"/>
    </location>
</feature>
<dbReference type="Pfam" id="PF13637">
    <property type="entry name" value="Ank_4"/>
    <property type="match status" value="1"/>
</dbReference>
<evidence type="ECO:0000256" key="5">
    <source>
        <dbReference type="PROSITE-ProRule" id="PRU00023"/>
    </source>
</evidence>
<keyword evidence="2" id="KW-0677">Repeat</keyword>
<comment type="subcellular location">
    <subcellularLocation>
        <location evidence="1">Cell projection</location>
    </subcellularLocation>
</comment>
<dbReference type="AlphaFoldDB" id="A0A3B3WCT4"/>
<dbReference type="PANTHER" id="PTHR24201">
    <property type="entry name" value="ANK_REP_REGION DOMAIN-CONTAINING PROTEIN"/>
    <property type="match status" value="1"/>
</dbReference>
<organism evidence="8 9">
    <name type="scientific">Poecilia mexicana</name>
    <dbReference type="NCBI Taxonomy" id="48701"/>
    <lineage>
        <taxon>Eukaryota</taxon>
        <taxon>Metazoa</taxon>
        <taxon>Chordata</taxon>
        <taxon>Craniata</taxon>
        <taxon>Vertebrata</taxon>
        <taxon>Euteleostomi</taxon>
        <taxon>Actinopterygii</taxon>
        <taxon>Neopterygii</taxon>
        <taxon>Teleostei</taxon>
        <taxon>Neoteleostei</taxon>
        <taxon>Acanthomorphata</taxon>
        <taxon>Ovalentaria</taxon>
        <taxon>Atherinomorphae</taxon>
        <taxon>Cyprinodontiformes</taxon>
        <taxon>Poeciliidae</taxon>
        <taxon>Poeciliinae</taxon>
        <taxon>Poecilia</taxon>
    </lineage>
</organism>
<keyword evidence="9" id="KW-1185">Reference proteome</keyword>
<feature type="domain" description="SAM" evidence="7">
    <location>
        <begin position="422"/>
        <end position="486"/>
    </location>
</feature>
<evidence type="ECO:0000256" key="4">
    <source>
        <dbReference type="ARBA" id="ARBA00023273"/>
    </source>
</evidence>
<dbReference type="SMART" id="SM00454">
    <property type="entry name" value="SAM"/>
    <property type="match status" value="1"/>
</dbReference>
<evidence type="ECO:0000256" key="1">
    <source>
        <dbReference type="ARBA" id="ARBA00004316"/>
    </source>
</evidence>
<dbReference type="SUPFAM" id="SSF48403">
    <property type="entry name" value="Ankyrin repeat"/>
    <property type="match status" value="1"/>
</dbReference>
<dbReference type="PANTHER" id="PTHR24201:SF15">
    <property type="entry name" value="ANKYRIN REPEAT DOMAIN-CONTAINING PROTEIN 66"/>
    <property type="match status" value="1"/>
</dbReference>